<protein>
    <submittedName>
        <fullName evidence="2">Protein pxr1-like</fullName>
    </submittedName>
</protein>
<dbReference type="AlphaFoldDB" id="A0A2I0UAC3"/>
<organism evidence="2 3">
    <name type="scientific">Limosa lapponica baueri</name>
    <dbReference type="NCBI Taxonomy" id="1758121"/>
    <lineage>
        <taxon>Eukaryota</taxon>
        <taxon>Metazoa</taxon>
        <taxon>Chordata</taxon>
        <taxon>Craniata</taxon>
        <taxon>Vertebrata</taxon>
        <taxon>Euteleostomi</taxon>
        <taxon>Archelosauria</taxon>
        <taxon>Archosauria</taxon>
        <taxon>Dinosauria</taxon>
        <taxon>Saurischia</taxon>
        <taxon>Theropoda</taxon>
        <taxon>Coelurosauria</taxon>
        <taxon>Aves</taxon>
        <taxon>Neognathae</taxon>
        <taxon>Neoaves</taxon>
        <taxon>Charadriiformes</taxon>
        <taxon>Scolopacidae</taxon>
        <taxon>Limosa</taxon>
    </lineage>
</organism>
<feature type="compositionally biased region" description="Gly residues" evidence="1">
    <location>
        <begin position="15"/>
        <end position="26"/>
    </location>
</feature>
<dbReference type="OrthoDB" id="10431598at2759"/>
<keyword evidence="3" id="KW-1185">Reference proteome</keyword>
<dbReference type="EMBL" id="KZ505944">
    <property type="protein sequence ID" value="PKU42985.1"/>
    <property type="molecule type" value="Genomic_DNA"/>
</dbReference>
<feature type="region of interest" description="Disordered" evidence="1">
    <location>
        <begin position="1"/>
        <end position="29"/>
    </location>
</feature>
<evidence type="ECO:0000313" key="3">
    <source>
        <dbReference type="Proteomes" id="UP000233556"/>
    </source>
</evidence>
<evidence type="ECO:0000313" key="2">
    <source>
        <dbReference type="EMBL" id="PKU42985.1"/>
    </source>
</evidence>
<gene>
    <name evidence="2" type="ORF">llap_6714</name>
</gene>
<feature type="compositionally biased region" description="Polar residues" evidence="1">
    <location>
        <begin position="1"/>
        <end position="10"/>
    </location>
</feature>
<proteinExistence type="predicted"/>
<name>A0A2I0UAC3_LIMLA</name>
<accession>A0A2I0UAC3</accession>
<reference evidence="3" key="1">
    <citation type="submission" date="2017-11" db="EMBL/GenBank/DDBJ databases">
        <authorList>
            <person name="Lima N.C."/>
            <person name="Parody-Merino A.M."/>
            <person name="Battley P.F."/>
            <person name="Fidler A.E."/>
            <person name="Prosdocimi F."/>
        </authorList>
    </citation>
    <scope>NUCLEOTIDE SEQUENCE [LARGE SCALE GENOMIC DNA]</scope>
</reference>
<sequence>MSERNNSADTKVSEEGGGGGAPGTGGEIPLQPMMKTMVRQAVPLQPMEVHGGAQIHLQPMEDPMSEQGNVPEGDCDPMESQHWSRLLAGLVTPCWSSPFFKDCTLWKGPTLKLLMKNCCLYEGPTLEKFMEDCFPWEGPMLEQGKRVRRKERQRQCVMN</sequence>
<evidence type="ECO:0000256" key="1">
    <source>
        <dbReference type="SAM" id="MobiDB-lite"/>
    </source>
</evidence>
<reference evidence="3" key="2">
    <citation type="submission" date="2017-12" db="EMBL/GenBank/DDBJ databases">
        <title>Genome sequence of the Bar-tailed Godwit (Limosa lapponica baueri).</title>
        <authorList>
            <person name="Lima N.C.B."/>
            <person name="Parody-Merino A.M."/>
            <person name="Battley P.F."/>
            <person name="Fidler A.E."/>
            <person name="Prosdocimi F."/>
        </authorList>
    </citation>
    <scope>NUCLEOTIDE SEQUENCE [LARGE SCALE GENOMIC DNA]</scope>
</reference>
<dbReference type="Proteomes" id="UP000233556">
    <property type="component" value="Unassembled WGS sequence"/>
</dbReference>